<dbReference type="Gene3D" id="3.30.930.10">
    <property type="entry name" value="Bira Bifunctional Protein, Domain 2"/>
    <property type="match status" value="1"/>
</dbReference>
<dbReference type="HAMAP" id="MF_00184">
    <property type="entry name" value="Thr_tRNA_synth"/>
    <property type="match status" value="1"/>
</dbReference>
<gene>
    <name evidence="15" type="ORF">PYX00_011382</name>
</gene>
<dbReference type="Gene3D" id="3.30.980.10">
    <property type="entry name" value="Threonyl-trna Synthetase, Chain A, domain 2"/>
    <property type="match status" value="1"/>
</dbReference>
<comment type="similarity">
    <text evidence="2">Belongs to the class-II aminoacyl-tRNA synthetase family.</text>
</comment>
<organism evidence="15">
    <name type="scientific">Menopon gallinae</name>
    <name type="common">poultry shaft louse</name>
    <dbReference type="NCBI Taxonomy" id="328185"/>
    <lineage>
        <taxon>Eukaryota</taxon>
        <taxon>Metazoa</taxon>
        <taxon>Ecdysozoa</taxon>
        <taxon>Arthropoda</taxon>
        <taxon>Hexapoda</taxon>
        <taxon>Insecta</taxon>
        <taxon>Pterygota</taxon>
        <taxon>Neoptera</taxon>
        <taxon>Paraneoptera</taxon>
        <taxon>Psocodea</taxon>
        <taxon>Troctomorpha</taxon>
        <taxon>Phthiraptera</taxon>
        <taxon>Amblycera</taxon>
        <taxon>Menoponidae</taxon>
        <taxon>Menopon</taxon>
    </lineage>
</organism>
<dbReference type="Pfam" id="PF07973">
    <property type="entry name" value="tRNA_SAD"/>
    <property type="match status" value="1"/>
</dbReference>
<evidence type="ECO:0000259" key="14">
    <source>
        <dbReference type="PROSITE" id="PS51880"/>
    </source>
</evidence>
<dbReference type="Pfam" id="PF03129">
    <property type="entry name" value="HGTP_anticodon"/>
    <property type="match status" value="1"/>
</dbReference>
<dbReference type="InterPro" id="IPR033728">
    <property type="entry name" value="ThrRS_core"/>
</dbReference>
<evidence type="ECO:0000256" key="6">
    <source>
        <dbReference type="ARBA" id="ARBA00022741"/>
    </source>
</evidence>
<accession>A0AAW2H7T5</accession>
<name>A0AAW2H7T5_9NEOP</name>
<keyword evidence="8" id="KW-0648">Protein biosynthesis</keyword>
<dbReference type="Pfam" id="PF00587">
    <property type="entry name" value="tRNA-synt_2b"/>
    <property type="match status" value="1"/>
</dbReference>
<dbReference type="CDD" id="cd00771">
    <property type="entry name" value="ThrRS_core"/>
    <property type="match status" value="1"/>
</dbReference>
<dbReference type="PROSITE" id="PS51880">
    <property type="entry name" value="TGS"/>
    <property type="match status" value="1"/>
</dbReference>
<protein>
    <recommendedName>
        <fullName evidence="12">Probable threonine--tRNA ligase, cytoplasmic</fullName>
        <ecNumber evidence="3">6.1.1.3</ecNumber>
    </recommendedName>
    <alternativeName>
        <fullName evidence="10">Threonyl-tRNA synthetase</fullName>
    </alternativeName>
</protein>
<dbReference type="InterPro" id="IPR045864">
    <property type="entry name" value="aa-tRNA-synth_II/BPL/LPL"/>
</dbReference>
<evidence type="ECO:0000256" key="8">
    <source>
        <dbReference type="ARBA" id="ARBA00022917"/>
    </source>
</evidence>
<evidence type="ECO:0000256" key="10">
    <source>
        <dbReference type="ARBA" id="ARBA00031900"/>
    </source>
</evidence>
<evidence type="ECO:0000256" key="5">
    <source>
        <dbReference type="ARBA" id="ARBA00022598"/>
    </source>
</evidence>
<dbReference type="PRINTS" id="PR01047">
    <property type="entry name" value="TRNASYNTHTHR"/>
</dbReference>
<dbReference type="InterPro" id="IPR018163">
    <property type="entry name" value="Thr/Ala-tRNA-synth_IIc_edit"/>
</dbReference>
<dbReference type="GO" id="GO:0004829">
    <property type="term" value="F:threonine-tRNA ligase activity"/>
    <property type="evidence" value="ECO:0007669"/>
    <property type="project" value="UniProtKB-EC"/>
</dbReference>
<keyword evidence="7" id="KW-0067">ATP-binding</keyword>
<evidence type="ECO:0000256" key="9">
    <source>
        <dbReference type="ARBA" id="ARBA00023146"/>
    </source>
</evidence>
<evidence type="ECO:0000256" key="7">
    <source>
        <dbReference type="ARBA" id="ARBA00022840"/>
    </source>
</evidence>
<evidence type="ECO:0000256" key="3">
    <source>
        <dbReference type="ARBA" id="ARBA00013163"/>
    </source>
</evidence>
<keyword evidence="4" id="KW-0963">Cytoplasm</keyword>
<comment type="caution">
    <text evidence="15">The sequence shown here is derived from an EMBL/GenBank/DDBJ whole genome shotgun (WGS) entry which is preliminary data.</text>
</comment>
<keyword evidence="5" id="KW-0436">Ligase</keyword>
<comment type="subcellular location">
    <subcellularLocation>
        <location evidence="1">Cytoplasm</location>
    </subcellularLocation>
</comment>
<dbReference type="PANTHER" id="PTHR11451">
    <property type="entry name" value="THREONINE-TRNA LIGASE"/>
    <property type="match status" value="1"/>
</dbReference>
<evidence type="ECO:0000256" key="1">
    <source>
        <dbReference type="ARBA" id="ARBA00004496"/>
    </source>
</evidence>
<dbReference type="PROSITE" id="PS50862">
    <property type="entry name" value="AA_TRNA_LIGASE_II"/>
    <property type="match status" value="1"/>
</dbReference>
<keyword evidence="6" id="KW-0547">Nucleotide-binding</keyword>
<reference evidence="15" key="1">
    <citation type="journal article" date="2024" name="Gigascience">
        <title>Chromosome-level genome of the poultry shaft louse Menopon gallinae provides insight into the host-switching and adaptive evolution of parasitic lice.</title>
        <authorList>
            <person name="Xu Y."/>
            <person name="Ma L."/>
            <person name="Liu S."/>
            <person name="Liang Y."/>
            <person name="Liu Q."/>
            <person name="He Z."/>
            <person name="Tian L."/>
            <person name="Duan Y."/>
            <person name="Cai W."/>
            <person name="Li H."/>
            <person name="Song F."/>
        </authorList>
    </citation>
    <scope>NUCLEOTIDE SEQUENCE</scope>
    <source>
        <strain evidence="15">Cailab_2023a</strain>
    </source>
</reference>
<dbReference type="Gene3D" id="3.40.50.800">
    <property type="entry name" value="Anticodon-binding domain"/>
    <property type="match status" value="1"/>
</dbReference>
<dbReference type="FunFam" id="3.30.930.10:FF:000019">
    <property type="entry name" value="Threonine--tRNA ligase"/>
    <property type="match status" value="1"/>
</dbReference>
<dbReference type="InterPro" id="IPR012947">
    <property type="entry name" value="tRNA_SAD"/>
</dbReference>
<dbReference type="InterPro" id="IPR006195">
    <property type="entry name" value="aa-tRNA-synth_II"/>
</dbReference>
<comment type="catalytic activity">
    <reaction evidence="11">
        <text>tRNA(Thr) + L-threonine + ATP = L-threonyl-tRNA(Thr) + AMP + diphosphate + H(+)</text>
        <dbReference type="Rhea" id="RHEA:24624"/>
        <dbReference type="Rhea" id="RHEA-COMP:9670"/>
        <dbReference type="Rhea" id="RHEA-COMP:9704"/>
        <dbReference type="ChEBI" id="CHEBI:15378"/>
        <dbReference type="ChEBI" id="CHEBI:30616"/>
        <dbReference type="ChEBI" id="CHEBI:33019"/>
        <dbReference type="ChEBI" id="CHEBI:57926"/>
        <dbReference type="ChEBI" id="CHEBI:78442"/>
        <dbReference type="ChEBI" id="CHEBI:78534"/>
        <dbReference type="ChEBI" id="CHEBI:456215"/>
        <dbReference type="EC" id="6.1.1.3"/>
    </reaction>
</comment>
<dbReference type="GO" id="GO:0005739">
    <property type="term" value="C:mitochondrion"/>
    <property type="evidence" value="ECO:0007669"/>
    <property type="project" value="TreeGrafter"/>
</dbReference>
<dbReference type="EC" id="6.1.1.3" evidence="3"/>
<dbReference type="InterPro" id="IPR002314">
    <property type="entry name" value="aa-tRNA-synt_IIb"/>
</dbReference>
<dbReference type="CDD" id="cd01667">
    <property type="entry name" value="TGS_ThrRS"/>
    <property type="match status" value="1"/>
</dbReference>
<feature type="domain" description="Aminoacyl-transfer RNA synthetases class-II family profile" evidence="13">
    <location>
        <begin position="261"/>
        <end position="523"/>
    </location>
</feature>
<dbReference type="SUPFAM" id="SSF52954">
    <property type="entry name" value="Class II aaRS ABD-related"/>
    <property type="match status" value="1"/>
</dbReference>
<dbReference type="InterPro" id="IPR002320">
    <property type="entry name" value="Thr-tRNA-ligase_IIa"/>
</dbReference>
<keyword evidence="9" id="KW-0030">Aminoacyl-tRNA synthetase</keyword>
<evidence type="ECO:0000259" key="13">
    <source>
        <dbReference type="PROSITE" id="PS50862"/>
    </source>
</evidence>
<dbReference type="PANTHER" id="PTHR11451:SF46">
    <property type="entry name" value="THREONINE--TRNA LIGASE"/>
    <property type="match status" value="1"/>
</dbReference>
<evidence type="ECO:0000256" key="2">
    <source>
        <dbReference type="ARBA" id="ARBA00008226"/>
    </source>
</evidence>
<dbReference type="GO" id="GO:0005524">
    <property type="term" value="F:ATP binding"/>
    <property type="evidence" value="ECO:0007669"/>
    <property type="project" value="UniProtKB-KW"/>
</dbReference>
<evidence type="ECO:0000256" key="12">
    <source>
        <dbReference type="ARBA" id="ARBA00072369"/>
    </source>
</evidence>
<dbReference type="EMBL" id="JARGDH010000006">
    <property type="protein sequence ID" value="KAL0265668.1"/>
    <property type="molecule type" value="Genomic_DNA"/>
</dbReference>
<evidence type="ECO:0000256" key="11">
    <source>
        <dbReference type="ARBA" id="ARBA00049515"/>
    </source>
</evidence>
<dbReference type="SUPFAM" id="SSF55186">
    <property type="entry name" value="ThrRS/AlaRS common domain"/>
    <property type="match status" value="1"/>
</dbReference>
<sequence>MPTIKIDDADIQLGKGATARDVASRLPNKEDILVCRINGKLSDLSTEVKHGDSVEFLTFEDSEAQQVFWHSSAHVLGYAILNTYPGALLSSGPPTESGFFYDVKLDEPFTQSDYQRLEKEAKRIIKRNYVFEKLLKTKDELLEEYRHNPYKTHFVNEKVRAASTVYKVGAFSDLCQGPHIYSTGAIKSFKIQKNSSAYFLGDAKNASLQRIFGVSFPRKGMLEAFLEAQEKARERDHRRVGMEMDLFFFHPYAPGSAFFLPEGAAVYNGLVDFIKDEYRARGFQEVITPNLFDIELWKESGHLENYRENMFLVGDKMGLKPMNCPGHCIIFRHTERTYKELPLRLADFGVLHRNELKGALSGLTRVRRLQQDDAHIFCTRGQVQSEIEGCLEFLGHVYRKLGFSFEVLLSTRPEKFLGDVSEWDHAEDALRRALDKGEGRYKINEGDGAFYGPKIDIIILDALNRKHQCATIQLDFQLPQRFNLKFKRSDGGYEAPVIIHRAILGSVERMIAILLENYGKHLPFWLSPRQIALVPVGPSVERYAEEVFHAFSEFKIRAFDDESLTFNKRIRNAQVGGYIVIVVVGEKEQASRTLSVRVENETRTYGAEELLGILQWRVKNRMDLPGVEDLRISTE</sequence>
<dbReference type="GO" id="GO:0006435">
    <property type="term" value="P:threonyl-tRNA aminoacylation"/>
    <property type="evidence" value="ECO:0007669"/>
    <property type="project" value="InterPro"/>
</dbReference>
<feature type="domain" description="TGS" evidence="14">
    <location>
        <begin position="1"/>
        <end position="58"/>
    </location>
</feature>
<dbReference type="FunFam" id="3.30.980.10:FF:000005">
    <property type="entry name" value="Threonyl-tRNA synthetase, mitochondrial"/>
    <property type="match status" value="1"/>
</dbReference>
<dbReference type="InterPro" id="IPR004154">
    <property type="entry name" value="Anticodon-bd"/>
</dbReference>
<dbReference type="SUPFAM" id="SSF55681">
    <property type="entry name" value="Class II aaRS and biotin synthetases"/>
    <property type="match status" value="1"/>
</dbReference>
<dbReference type="InterPro" id="IPR004095">
    <property type="entry name" value="TGS"/>
</dbReference>
<dbReference type="NCBIfam" id="TIGR00418">
    <property type="entry name" value="thrS"/>
    <property type="match status" value="1"/>
</dbReference>
<dbReference type="AlphaFoldDB" id="A0AAW2H7T5"/>
<dbReference type="InterPro" id="IPR036621">
    <property type="entry name" value="Anticodon-bd_dom_sf"/>
</dbReference>
<evidence type="ECO:0000313" key="15">
    <source>
        <dbReference type="EMBL" id="KAL0265668.1"/>
    </source>
</evidence>
<proteinExistence type="inferred from homology"/>
<evidence type="ECO:0000256" key="4">
    <source>
        <dbReference type="ARBA" id="ARBA00022490"/>
    </source>
</evidence>
<dbReference type="SMART" id="SM00863">
    <property type="entry name" value="tRNA_SAD"/>
    <property type="match status" value="1"/>
</dbReference>